<dbReference type="Gene3D" id="1.10.10.10">
    <property type="entry name" value="Winged helix-like DNA-binding domain superfamily/Winged helix DNA-binding domain"/>
    <property type="match status" value="1"/>
</dbReference>
<evidence type="ECO:0000313" key="2">
    <source>
        <dbReference type="EMBL" id="MFL0252735.1"/>
    </source>
</evidence>
<dbReference type="Pfam" id="PF03551">
    <property type="entry name" value="PadR"/>
    <property type="match status" value="1"/>
</dbReference>
<accession>A0ABW8TL08</accession>
<protein>
    <submittedName>
        <fullName evidence="2">Helix-turn-helix transcriptional regulator</fullName>
    </submittedName>
</protein>
<evidence type="ECO:0000259" key="1">
    <source>
        <dbReference type="Pfam" id="PF03551"/>
    </source>
</evidence>
<feature type="domain" description="Transcription regulator PadR N-terminal" evidence="1">
    <location>
        <begin position="15"/>
        <end position="86"/>
    </location>
</feature>
<keyword evidence="3" id="KW-1185">Reference proteome</keyword>
<dbReference type="InterPro" id="IPR005149">
    <property type="entry name" value="Tscrpt_reg_PadR_N"/>
</dbReference>
<comment type="caution">
    <text evidence="2">The sequence shown here is derived from an EMBL/GenBank/DDBJ whole genome shotgun (WGS) entry which is preliminary data.</text>
</comment>
<dbReference type="RefSeq" id="WP_406789394.1">
    <property type="nucleotide sequence ID" value="NZ_JBJIAA010000020.1"/>
</dbReference>
<dbReference type="InterPro" id="IPR052509">
    <property type="entry name" value="Metal_resp_DNA-bind_regulator"/>
</dbReference>
<dbReference type="EMBL" id="JBJIAA010000020">
    <property type="protein sequence ID" value="MFL0252735.1"/>
    <property type="molecule type" value="Genomic_DNA"/>
</dbReference>
<dbReference type="InterPro" id="IPR036388">
    <property type="entry name" value="WH-like_DNA-bd_sf"/>
</dbReference>
<dbReference type="Proteomes" id="UP001623592">
    <property type="component" value="Unassembled WGS sequence"/>
</dbReference>
<proteinExistence type="predicted"/>
<organism evidence="2 3">
    <name type="scientific">Clostridium neuense</name>
    <dbReference type="NCBI Taxonomy" id="1728934"/>
    <lineage>
        <taxon>Bacteria</taxon>
        <taxon>Bacillati</taxon>
        <taxon>Bacillota</taxon>
        <taxon>Clostridia</taxon>
        <taxon>Eubacteriales</taxon>
        <taxon>Clostridiaceae</taxon>
        <taxon>Clostridium</taxon>
    </lineage>
</organism>
<evidence type="ECO:0000313" key="3">
    <source>
        <dbReference type="Proteomes" id="UP001623592"/>
    </source>
</evidence>
<dbReference type="SUPFAM" id="SSF46785">
    <property type="entry name" value="Winged helix' DNA-binding domain"/>
    <property type="match status" value="1"/>
</dbReference>
<dbReference type="PANTHER" id="PTHR33169:SF14">
    <property type="entry name" value="TRANSCRIPTIONAL REGULATOR RV3488"/>
    <property type="match status" value="1"/>
</dbReference>
<dbReference type="InterPro" id="IPR036390">
    <property type="entry name" value="WH_DNA-bd_sf"/>
</dbReference>
<gene>
    <name evidence="2" type="ORF">ACJDT4_20165</name>
</gene>
<reference evidence="2 3" key="1">
    <citation type="submission" date="2024-11" db="EMBL/GenBank/DDBJ databases">
        <authorList>
            <person name="Heng Y.C."/>
            <person name="Lim A.C.H."/>
            <person name="Lee J.K.Y."/>
            <person name="Kittelmann S."/>
        </authorList>
    </citation>
    <scope>NUCLEOTIDE SEQUENCE [LARGE SCALE GENOMIC DNA]</scope>
    <source>
        <strain evidence="2 3">WILCCON 0114</strain>
    </source>
</reference>
<sequence length="112" mass="12806">MPIKRKQSRHLPAFILLTLAEGAAHGGAIYNSLMEKVPNFQCDQGAIYRALQKLEEDNAVTFSWDTTSTGPAKKIYSITDAGLNQLDDWKVDIEQRILYLKCFLDRYKKLKK</sequence>
<dbReference type="PANTHER" id="PTHR33169">
    <property type="entry name" value="PADR-FAMILY TRANSCRIPTIONAL REGULATOR"/>
    <property type="match status" value="1"/>
</dbReference>
<name>A0ABW8TL08_9CLOT</name>